<evidence type="ECO:0000259" key="1">
    <source>
        <dbReference type="Pfam" id="PF13655"/>
    </source>
</evidence>
<comment type="caution">
    <text evidence="2">The sequence shown here is derived from an EMBL/GenBank/DDBJ whole genome shotgun (WGS) entry which is preliminary data.</text>
</comment>
<keyword evidence="2" id="KW-0548">Nucleotidyltransferase</keyword>
<evidence type="ECO:0000313" key="3">
    <source>
        <dbReference type="Proteomes" id="UP001050975"/>
    </source>
</evidence>
<gene>
    <name evidence="2" type="ORF">MiSe_31780</name>
</gene>
<dbReference type="AlphaFoldDB" id="A0AAV3X9A5"/>
<name>A0AAV3X9A5_9CYAN</name>
<keyword evidence="3" id="KW-1185">Reference proteome</keyword>
<proteinExistence type="predicted"/>
<dbReference type="InterPro" id="IPR025960">
    <property type="entry name" value="RVT_N"/>
</dbReference>
<dbReference type="Proteomes" id="UP001050975">
    <property type="component" value="Unassembled WGS sequence"/>
</dbReference>
<dbReference type="GO" id="GO:0003964">
    <property type="term" value="F:RNA-directed DNA polymerase activity"/>
    <property type="evidence" value="ECO:0007669"/>
    <property type="project" value="UniProtKB-KW"/>
</dbReference>
<keyword evidence="2" id="KW-0695">RNA-directed DNA polymerase</keyword>
<sequence>MNKLKAVQKYRMRWDKDIPICTGFEYQYSTEWRDIPWKKLERRVHKLQKRIYQACQRGDIKAVRRLQKTLIRSWSAKCLAVRRGKNSFKKPTYFSLNLLTSDEIELY</sequence>
<accession>A0AAV3X9A5</accession>
<dbReference type="RefSeq" id="WP_226581899.1">
    <property type="nucleotide sequence ID" value="NZ_BLAY01000044.1"/>
</dbReference>
<reference evidence="2" key="1">
    <citation type="submission" date="2019-10" db="EMBL/GenBank/DDBJ databases">
        <title>Draft genome sequece of Microseira wollei NIES-4236.</title>
        <authorList>
            <person name="Yamaguchi H."/>
            <person name="Suzuki S."/>
            <person name="Kawachi M."/>
        </authorList>
    </citation>
    <scope>NUCLEOTIDE SEQUENCE</scope>
    <source>
        <strain evidence="2">NIES-4236</strain>
    </source>
</reference>
<dbReference type="Pfam" id="PF13655">
    <property type="entry name" value="RVT_N"/>
    <property type="match status" value="1"/>
</dbReference>
<keyword evidence="2" id="KW-0808">Transferase</keyword>
<protein>
    <submittedName>
        <fullName evidence="2">Reverse transcriptase homolog</fullName>
    </submittedName>
</protein>
<feature type="domain" description="Reverse transcriptase N-terminal" evidence="1">
    <location>
        <begin position="32"/>
        <end position="83"/>
    </location>
</feature>
<organism evidence="2 3">
    <name type="scientific">Microseira wollei NIES-4236</name>
    <dbReference type="NCBI Taxonomy" id="2530354"/>
    <lineage>
        <taxon>Bacteria</taxon>
        <taxon>Bacillati</taxon>
        <taxon>Cyanobacteriota</taxon>
        <taxon>Cyanophyceae</taxon>
        <taxon>Oscillatoriophycideae</taxon>
        <taxon>Aerosakkonematales</taxon>
        <taxon>Aerosakkonemataceae</taxon>
        <taxon>Microseira</taxon>
    </lineage>
</organism>
<dbReference type="EMBL" id="BLAY01000044">
    <property type="protein sequence ID" value="GET38420.1"/>
    <property type="molecule type" value="Genomic_DNA"/>
</dbReference>
<evidence type="ECO:0000313" key="2">
    <source>
        <dbReference type="EMBL" id="GET38420.1"/>
    </source>
</evidence>